<feature type="non-terminal residue" evidence="1">
    <location>
        <position position="1"/>
    </location>
</feature>
<accession>A0A7R9PT32</accession>
<organism evidence="1">
    <name type="scientific">Timema genevievae</name>
    <name type="common">Walking stick</name>
    <dbReference type="NCBI Taxonomy" id="629358"/>
    <lineage>
        <taxon>Eukaryota</taxon>
        <taxon>Metazoa</taxon>
        <taxon>Ecdysozoa</taxon>
        <taxon>Arthropoda</taxon>
        <taxon>Hexapoda</taxon>
        <taxon>Insecta</taxon>
        <taxon>Pterygota</taxon>
        <taxon>Neoptera</taxon>
        <taxon>Polyneoptera</taxon>
        <taxon>Phasmatodea</taxon>
        <taxon>Timematodea</taxon>
        <taxon>Timematoidea</taxon>
        <taxon>Timematidae</taxon>
        <taxon>Timema</taxon>
    </lineage>
</organism>
<name>A0A7R9PT32_TIMGE</name>
<dbReference type="InterPro" id="IPR046345">
    <property type="entry name" value="TraB_PrgY-like"/>
</dbReference>
<dbReference type="EMBL" id="OE862844">
    <property type="protein sequence ID" value="CAD7617242.1"/>
    <property type="molecule type" value="Genomic_DNA"/>
</dbReference>
<dbReference type="PANTHER" id="PTHR21530">
    <property type="entry name" value="PHEROMONE SHUTDOWN PROTEIN"/>
    <property type="match status" value="1"/>
</dbReference>
<reference evidence="1" key="1">
    <citation type="submission" date="2020-11" db="EMBL/GenBank/DDBJ databases">
        <authorList>
            <person name="Tran Van P."/>
        </authorList>
    </citation>
    <scope>NUCLEOTIDE SEQUENCE</scope>
</reference>
<feature type="non-terminal residue" evidence="1">
    <location>
        <position position="85"/>
    </location>
</feature>
<dbReference type="AlphaFoldDB" id="A0A7R9PT32"/>
<dbReference type="PANTHER" id="PTHR21530:SF7">
    <property type="entry name" value="TRAB DOMAIN-CONTAINING PROTEIN"/>
    <property type="match status" value="1"/>
</dbReference>
<gene>
    <name evidence="1" type="ORF">TGEB3V08_LOCUS11932</name>
</gene>
<proteinExistence type="predicted"/>
<protein>
    <submittedName>
        <fullName evidence="1">Uncharacterized protein</fullName>
    </submittedName>
</protein>
<sequence>IIQAVQPHIVLVELCKARVNILQLDEKTILEEAKNINFDKIQSTIRQNGMFHGVMYLLLLSMSAHLTKQLGMAPGGEFRRAFLEV</sequence>
<dbReference type="CDD" id="cd14726">
    <property type="entry name" value="TraB_PrgY-like"/>
    <property type="match status" value="1"/>
</dbReference>
<evidence type="ECO:0000313" key="1">
    <source>
        <dbReference type="EMBL" id="CAD7617242.1"/>
    </source>
</evidence>